<feature type="zinc finger region" description="dksA C4-type" evidence="4">
    <location>
        <begin position="92"/>
        <end position="116"/>
    </location>
</feature>
<dbReference type="PROSITE" id="PS51128">
    <property type="entry name" value="ZF_DKSA_2"/>
    <property type="match status" value="1"/>
</dbReference>
<dbReference type="PANTHER" id="PTHR33823">
    <property type="entry name" value="RNA POLYMERASE-BINDING TRANSCRIPTION FACTOR DKSA-RELATED"/>
    <property type="match status" value="1"/>
</dbReference>
<dbReference type="SUPFAM" id="SSF109635">
    <property type="entry name" value="DnaK suppressor protein DksA, alpha-hairpin domain"/>
    <property type="match status" value="1"/>
</dbReference>
<keyword evidence="2" id="KW-0863">Zinc-finger</keyword>
<evidence type="ECO:0000313" key="7">
    <source>
        <dbReference type="Proteomes" id="UP000622687"/>
    </source>
</evidence>
<dbReference type="Pfam" id="PF01258">
    <property type="entry name" value="zf-dskA_traR"/>
    <property type="match status" value="1"/>
</dbReference>
<evidence type="ECO:0000313" key="6">
    <source>
        <dbReference type="EMBL" id="MBI6873073.1"/>
    </source>
</evidence>
<keyword evidence="3" id="KW-0862">Zinc</keyword>
<dbReference type="EMBL" id="JAEEGB010000010">
    <property type="protein sequence ID" value="MBI6873073.1"/>
    <property type="molecule type" value="Genomic_DNA"/>
</dbReference>
<dbReference type="GO" id="GO:0008270">
    <property type="term" value="F:zinc ion binding"/>
    <property type="evidence" value="ECO:0007669"/>
    <property type="project" value="UniProtKB-KW"/>
</dbReference>
<evidence type="ECO:0000259" key="5">
    <source>
        <dbReference type="Pfam" id="PF01258"/>
    </source>
</evidence>
<evidence type="ECO:0000256" key="2">
    <source>
        <dbReference type="ARBA" id="ARBA00022771"/>
    </source>
</evidence>
<evidence type="ECO:0000256" key="4">
    <source>
        <dbReference type="PROSITE-ProRule" id="PRU00510"/>
    </source>
</evidence>
<dbReference type="NCBIfam" id="TIGR02890">
    <property type="entry name" value="bacill_yteA"/>
    <property type="match status" value="1"/>
</dbReference>
<dbReference type="Gene3D" id="1.20.120.910">
    <property type="entry name" value="DksA, coiled-coil domain"/>
    <property type="match status" value="1"/>
</dbReference>
<evidence type="ECO:0000256" key="1">
    <source>
        <dbReference type="ARBA" id="ARBA00022723"/>
    </source>
</evidence>
<evidence type="ECO:0000256" key="3">
    <source>
        <dbReference type="ARBA" id="ARBA00022833"/>
    </source>
</evidence>
<protein>
    <submittedName>
        <fullName evidence="6">TraR/DksA C4-type zinc finger protein</fullName>
    </submittedName>
</protein>
<feature type="domain" description="Zinc finger DksA/TraR C4-type" evidence="5">
    <location>
        <begin position="87"/>
        <end position="119"/>
    </location>
</feature>
<dbReference type="InterPro" id="IPR000962">
    <property type="entry name" value="Znf_DskA_TraR"/>
</dbReference>
<dbReference type="Proteomes" id="UP000622687">
    <property type="component" value="Unassembled WGS sequence"/>
</dbReference>
<keyword evidence="7" id="KW-1185">Reference proteome</keyword>
<reference evidence="6" key="1">
    <citation type="submission" date="2020-12" db="EMBL/GenBank/DDBJ databases">
        <title>Clostridium thailandense sp. nov., a novel acetogenic bacterium isolated from peat land soil in Thailand.</title>
        <authorList>
            <person name="Chaikitkaew S."/>
            <person name="Birkeland N.K."/>
        </authorList>
    </citation>
    <scope>NUCLEOTIDE SEQUENCE</scope>
    <source>
        <strain evidence="6">DSM 17425</strain>
    </source>
</reference>
<keyword evidence="1" id="KW-0479">Metal-binding</keyword>
<dbReference type="SUPFAM" id="SSF57716">
    <property type="entry name" value="Glucocorticoid receptor-like (DNA-binding domain)"/>
    <property type="match status" value="1"/>
</dbReference>
<accession>A0A934M4Y8</accession>
<dbReference type="PANTHER" id="PTHR33823:SF4">
    <property type="entry name" value="GENERAL STRESS PROTEIN 16O"/>
    <property type="match status" value="1"/>
</dbReference>
<dbReference type="AlphaFoldDB" id="A0A934M4Y8"/>
<dbReference type="RefSeq" id="WP_211142542.1">
    <property type="nucleotide sequence ID" value="NZ_JAEEGB010000010.1"/>
</dbReference>
<dbReference type="InterPro" id="IPR014240">
    <property type="entry name" value="YteA"/>
</dbReference>
<proteinExistence type="predicted"/>
<name>A0A934M4Y8_9CLOT</name>
<gene>
    <name evidence="6" type="ORF">I6U51_10200</name>
</gene>
<organism evidence="6 7">
    <name type="scientific">Clostridium aciditolerans</name>
    <dbReference type="NCBI Taxonomy" id="339861"/>
    <lineage>
        <taxon>Bacteria</taxon>
        <taxon>Bacillati</taxon>
        <taxon>Bacillota</taxon>
        <taxon>Clostridia</taxon>
        <taxon>Eubacteriales</taxon>
        <taxon>Clostridiaceae</taxon>
        <taxon>Clostridium</taxon>
    </lineage>
</organism>
<comment type="caution">
    <text evidence="6">The sequence shown here is derived from an EMBL/GenBank/DDBJ whole genome shotgun (WGS) entry which is preliminary data.</text>
</comment>
<sequence>MDKERLEYFKRTLKEERSKVYDFLNQMEQNETIDSNSAMSRELSAYDNHPADTATELFDKERGLAFKENEITIIKKIDDALASIDEGTYGKCKMCGKDIVEERLEFIPYAQFCVDCQREVNDSRPLEKHNRPLEEYVIDYPFGYGFNDYDEDAEVEFDAEDSLQSVMKFERLEDRTEWYTDSDNSYVDPMERISNQQYREQLPD</sequence>
<dbReference type="InterPro" id="IPR037187">
    <property type="entry name" value="DnaK_N"/>
</dbReference>